<reference evidence="2 3" key="1">
    <citation type="submission" date="2018-07" db="EMBL/GenBank/DDBJ databases">
        <title>Streptomyces species from bats.</title>
        <authorList>
            <person name="Dunlap C."/>
        </authorList>
    </citation>
    <scope>NUCLEOTIDE SEQUENCE [LARGE SCALE GENOMIC DNA]</scope>
    <source>
        <strain evidence="2 3">AC230</strain>
    </source>
</reference>
<feature type="compositionally biased region" description="Low complexity" evidence="1">
    <location>
        <begin position="223"/>
        <end position="237"/>
    </location>
</feature>
<comment type="caution">
    <text evidence="2">The sequence shown here is derived from an EMBL/GenBank/DDBJ whole genome shotgun (WGS) entry which is preliminary data.</text>
</comment>
<name>A0A370BEQ1_9ACTN</name>
<feature type="region of interest" description="Disordered" evidence="1">
    <location>
        <begin position="30"/>
        <end position="51"/>
    </location>
</feature>
<dbReference type="AlphaFoldDB" id="A0A370BEQ1"/>
<gene>
    <name evidence="2" type="ORF">DVH02_05530</name>
</gene>
<evidence type="ECO:0000256" key="1">
    <source>
        <dbReference type="SAM" id="MobiDB-lite"/>
    </source>
</evidence>
<feature type="region of interest" description="Disordered" evidence="1">
    <location>
        <begin position="204"/>
        <end position="237"/>
    </location>
</feature>
<sequence length="237" mass="25283">MLLEDAEVLEDAYADYGVYDAAATRARLTARRTDDTSGTRPAGPAAPPARFPSAHEQAAHDLGLAVSLVLNAPEAAAALTRLVEHDRIDPQGAVVFAALLHLTGHRDAAQFWWQFAAGGGNRTAAFCLFLAHRQRAEFRDAAHWRDQSRRLPGSGRTVSPAVLCALLPETVGHDLLSQCHEGRRPTLPASLEAVINRLRVDGADEDFGEVPRPDPALPRELSAGPAAGPAGRRAGDS</sequence>
<organism evidence="2 3">
    <name type="scientific">Streptomyces corynorhini</name>
    <dbReference type="NCBI Taxonomy" id="2282652"/>
    <lineage>
        <taxon>Bacteria</taxon>
        <taxon>Bacillati</taxon>
        <taxon>Actinomycetota</taxon>
        <taxon>Actinomycetes</taxon>
        <taxon>Kitasatosporales</taxon>
        <taxon>Streptomycetaceae</taxon>
        <taxon>Streptomyces</taxon>
    </lineage>
</organism>
<dbReference type="OrthoDB" id="4321441at2"/>
<dbReference type="Proteomes" id="UP000253741">
    <property type="component" value="Unassembled WGS sequence"/>
</dbReference>
<dbReference type="EMBL" id="QQNA01000031">
    <property type="protein sequence ID" value="RDG39152.1"/>
    <property type="molecule type" value="Genomic_DNA"/>
</dbReference>
<evidence type="ECO:0000313" key="3">
    <source>
        <dbReference type="Proteomes" id="UP000253741"/>
    </source>
</evidence>
<evidence type="ECO:0000313" key="2">
    <source>
        <dbReference type="EMBL" id="RDG39152.1"/>
    </source>
</evidence>
<keyword evidence="3" id="KW-1185">Reference proteome</keyword>
<proteinExistence type="predicted"/>
<accession>A0A370BEQ1</accession>
<protein>
    <submittedName>
        <fullName evidence="2">Uncharacterized protein</fullName>
    </submittedName>
</protein>